<dbReference type="SUPFAM" id="SSF49472">
    <property type="entry name" value="Transthyretin (synonym: prealbumin)"/>
    <property type="match status" value="1"/>
</dbReference>
<keyword evidence="6 8" id="KW-0378">Hydrolase</keyword>
<reference evidence="12 13" key="1">
    <citation type="submission" date="2016-10" db="EMBL/GenBank/DDBJ databases">
        <authorList>
            <person name="Varghese N."/>
            <person name="Submissions S."/>
        </authorList>
    </citation>
    <scope>NUCLEOTIDE SEQUENCE [LARGE SCALE GENOMIC DNA]</scope>
    <source>
        <strain evidence="13">ATCC 20501</strain>
        <strain evidence="11 12">CGMCC 4.3529</strain>
    </source>
</reference>
<gene>
    <name evidence="10" type="ORF">SAMN02982929_06153</name>
    <name evidence="11" type="ORF">SAMN05216506_105133</name>
</gene>
<dbReference type="NCBIfam" id="TIGR02962">
    <property type="entry name" value="hdxy_isourate"/>
    <property type="match status" value="1"/>
</dbReference>
<keyword evidence="5 8" id="KW-0659">Purine metabolism</keyword>
<feature type="binding site" evidence="7">
    <location>
        <position position="108"/>
    </location>
    <ligand>
        <name>substrate</name>
    </ligand>
</feature>
<protein>
    <recommendedName>
        <fullName evidence="8">5-hydroxyisourate hydrolase</fullName>
        <shortName evidence="8">HIU hydrolase</shortName>
        <shortName evidence="8">HIUHase</shortName>
        <ecNumber evidence="8">3.5.2.17</ecNumber>
    </recommendedName>
</protein>
<accession>A0A1I1TH75</accession>
<dbReference type="Gene3D" id="2.60.40.180">
    <property type="entry name" value="Transthyretin/hydroxyisourate hydrolase domain"/>
    <property type="match status" value="1"/>
</dbReference>
<feature type="domain" description="Transthyretin/hydroxyisourate hydrolase" evidence="9">
    <location>
        <begin position="1"/>
        <end position="110"/>
    </location>
</feature>
<dbReference type="AlphaFoldDB" id="A0A1H6EDE7"/>
<evidence type="ECO:0000256" key="3">
    <source>
        <dbReference type="ARBA" id="ARBA00009850"/>
    </source>
</evidence>
<dbReference type="EMBL" id="FNVB01000010">
    <property type="protein sequence ID" value="SEG95281.1"/>
    <property type="molecule type" value="Genomic_DNA"/>
</dbReference>
<name>A0A1H6EDE7_9PSEU</name>
<dbReference type="SMR" id="A0A1H6EDE7"/>
<organism evidence="10 13">
    <name type="scientific">Saccharopolyspora kobensis</name>
    <dbReference type="NCBI Taxonomy" id="146035"/>
    <lineage>
        <taxon>Bacteria</taxon>
        <taxon>Bacillati</taxon>
        <taxon>Actinomycetota</taxon>
        <taxon>Actinomycetes</taxon>
        <taxon>Pseudonocardiales</taxon>
        <taxon>Pseudonocardiaceae</taxon>
        <taxon>Saccharopolyspora</taxon>
    </lineage>
</organism>
<evidence type="ECO:0000256" key="7">
    <source>
        <dbReference type="PIRSR" id="PIRSR600895-51"/>
    </source>
</evidence>
<evidence type="ECO:0000256" key="2">
    <source>
        <dbReference type="ARBA" id="ARBA00002704"/>
    </source>
</evidence>
<dbReference type="EC" id="3.5.2.17" evidence="8"/>
<evidence type="ECO:0000256" key="6">
    <source>
        <dbReference type="ARBA" id="ARBA00022801"/>
    </source>
</evidence>
<dbReference type="PROSITE" id="PS00768">
    <property type="entry name" value="TRANSTHYRETIN_1"/>
    <property type="match status" value="1"/>
</dbReference>
<proteinExistence type="inferred from homology"/>
<comment type="subunit">
    <text evidence="4 8">Homotetramer.</text>
</comment>
<evidence type="ECO:0000259" key="9">
    <source>
        <dbReference type="SMART" id="SM00095"/>
    </source>
</evidence>
<dbReference type="Proteomes" id="UP000236729">
    <property type="component" value="Unassembled WGS sequence"/>
</dbReference>
<dbReference type="RefSeq" id="WP_093155110.1">
    <property type="nucleotide sequence ID" value="NZ_FNVB01000010.1"/>
</dbReference>
<dbReference type="PANTHER" id="PTHR10395:SF7">
    <property type="entry name" value="5-HYDROXYISOURATE HYDROLASE"/>
    <property type="match status" value="1"/>
</dbReference>
<accession>A0A1H6EDE7</accession>
<feature type="binding site" evidence="7">
    <location>
        <position position="7"/>
    </location>
    <ligand>
        <name>substrate</name>
    </ligand>
</feature>
<dbReference type="InterPro" id="IPR023416">
    <property type="entry name" value="Transthyretin/HIU_hydrolase_d"/>
</dbReference>
<evidence type="ECO:0000313" key="11">
    <source>
        <dbReference type="EMBL" id="SFD57971.1"/>
    </source>
</evidence>
<evidence type="ECO:0000256" key="1">
    <source>
        <dbReference type="ARBA" id="ARBA00001043"/>
    </source>
</evidence>
<evidence type="ECO:0000313" key="13">
    <source>
        <dbReference type="Proteomes" id="UP000236729"/>
    </source>
</evidence>
<comment type="catalytic activity">
    <reaction evidence="1 8">
        <text>5-hydroxyisourate + H2O = 5-hydroxy-2-oxo-4-ureido-2,5-dihydro-1H-imidazole-5-carboxylate + H(+)</text>
        <dbReference type="Rhea" id="RHEA:23736"/>
        <dbReference type="ChEBI" id="CHEBI:15377"/>
        <dbReference type="ChEBI" id="CHEBI:15378"/>
        <dbReference type="ChEBI" id="CHEBI:18072"/>
        <dbReference type="ChEBI" id="CHEBI:58639"/>
        <dbReference type="EC" id="3.5.2.17"/>
    </reaction>
</comment>
<evidence type="ECO:0000313" key="10">
    <source>
        <dbReference type="EMBL" id="SEG95281.1"/>
    </source>
</evidence>
<dbReference type="PANTHER" id="PTHR10395">
    <property type="entry name" value="URICASE AND TRANSTHYRETIN-RELATED"/>
    <property type="match status" value="1"/>
</dbReference>
<dbReference type="CDD" id="cd05822">
    <property type="entry name" value="TLP_HIUase"/>
    <property type="match status" value="1"/>
</dbReference>
<keyword evidence="12" id="KW-1185">Reference proteome</keyword>
<dbReference type="GO" id="GO:0033971">
    <property type="term" value="F:hydroxyisourate hydrolase activity"/>
    <property type="evidence" value="ECO:0007669"/>
    <property type="project" value="UniProtKB-EC"/>
</dbReference>
<dbReference type="InterPro" id="IPR023418">
    <property type="entry name" value="Thyroxine_BS"/>
</dbReference>
<dbReference type="Proteomes" id="UP000199690">
    <property type="component" value="Unassembled WGS sequence"/>
</dbReference>
<dbReference type="InterPro" id="IPR036817">
    <property type="entry name" value="Transthyretin/HIU_hydrolase_sf"/>
</dbReference>
<dbReference type="InterPro" id="IPR000895">
    <property type="entry name" value="Transthyretin/HIU_hydrolase"/>
</dbReference>
<sequence length="111" mass="11947">MSAVTTHVLDAARGKPAVGVAIRLEAADGDGWAAVADGRTDDDGRIKDLGPERLAAGDYRLTFDTGAYFEGQGTASFYPQVQITFRIADPEQHYHVPILLSPFAFSTYRGS</sequence>
<reference evidence="10" key="2">
    <citation type="submission" date="2016-10" db="EMBL/GenBank/DDBJ databases">
        <authorList>
            <person name="de Groot N.N."/>
        </authorList>
    </citation>
    <scope>NUCLEOTIDE SEQUENCE [LARGE SCALE GENOMIC DNA]</scope>
    <source>
        <strain evidence="10">ATCC 20501</strain>
    </source>
</reference>
<evidence type="ECO:0000256" key="8">
    <source>
        <dbReference type="RuleBase" id="RU361270"/>
    </source>
</evidence>
<evidence type="ECO:0000256" key="4">
    <source>
        <dbReference type="ARBA" id="ARBA00011881"/>
    </source>
</evidence>
<dbReference type="SMART" id="SM00095">
    <property type="entry name" value="TR_THY"/>
    <property type="match status" value="1"/>
</dbReference>
<feature type="binding site" evidence="7">
    <location>
        <position position="45"/>
    </location>
    <ligand>
        <name>substrate</name>
    </ligand>
</feature>
<dbReference type="EMBL" id="FOME01000005">
    <property type="protein sequence ID" value="SFD57971.1"/>
    <property type="molecule type" value="Genomic_DNA"/>
</dbReference>
<comment type="function">
    <text evidence="2">Catalyzes the hydrolysis of 5-hydroxyisourate (HIU) to 2-oxo-4-hydroxy-4-carboxy-5-ureidoimidazoline (OHCU).</text>
</comment>
<dbReference type="Pfam" id="PF00576">
    <property type="entry name" value="Transthyretin"/>
    <property type="match status" value="1"/>
</dbReference>
<dbReference type="InterPro" id="IPR014306">
    <property type="entry name" value="Hydroxyisourate_hydrolase"/>
</dbReference>
<comment type="similarity">
    <text evidence="3 8">Belongs to the transthyretin family. 5-hydroxyisourate hydrolase subfamily.</text>
</comment>
<dbReference type="GO" id="GO:0006144">
    <property type="term" value="P:purine nucleobase metabolic process"/>
    <property type="evidence" value="ECO:0007669"/>
    <property type="project" value="UniProtKB-KW"/>
</dbReference>
<evidence type="ECO:0000313" key="12">
    <source>
        <dbReference type="Proteomes" id="UP000199690"/>
    </source>
</evidence>
<dbReference type="PRINTS" id="PR00189">
    <property type="entry name" value="TRNSTHYRETIN"/>
</dbReference>
<evidence type="ECO:0000256" key="5">
    <source>
        <dbReference type="ARBA" id="ARBA00022631"/>
    </source>
</evidence>